<name>A0A2A9MBE6_BESBE</name>
<evidence type="ECO:0008006" key="4">
    <source>
        <dbReference type="Google" id="ProtNLM"/>
    </source>
</evidence>
<keyword evidence="3" id="KW-1185">Reference proteome</keyword>
<comment type="caution">
    <text evidence="2">The sequence shown here is derived from an EMBL/GenBank/DDBJ whole genome shotgun (WGS) entry which is preliminary data.</text>
</comment>
<dbReference type="GeneID" id="40313371"/>
<organism evidence="2 3">
    <name type="scientific">Besnoitia besnoiti</name>
    <name type="common">Apicomplexan protozoan</name>
    <dbReference type="NCBI Taxonomy" id="94643"/>
    <lineage>
        <taxon>Eukaryota</taxon>
        <taxon>Sar</taxon>
        <taxon>Alveolata</taxon>
        <taxon>Apicomplexa</taxon>
        <taxon>Conoidasida</taxon>
        <taxon>Coccidia</taxon>
        <taxon>Eucoccidiorida</taxon>
        <taxon>Eimeriorina</taxon>
        <taxon>Sarcocystidae</taxon>
        <taxon>Besnoitia</taxon>
    </lineage>
</organism>
<evidence type="ECO:0000256" key="1">
    <source>
        <dbReference type="SAM" id="MobiDB-lite"/>
    </source>
</evidence>
<dbReference type="AlphaFoldDB" id="A0A2A9MBE6"/>
<protein>
    <recommendedName>
        <fullName evidence="4">Transmembrane protein</fullName>
    </recommendedName>
</protein>
<dbReference type="RefSeq" id="XP_029217255.1">
    <property type="nucleotide sequence ID" value="XM_029366795.1"/>
</dbReference>
<feature type="compositionally biased region" description="Polar residues" evidence="1">
    <location>
        <begin position="109"/>
        <end position="118"/>
    </location>
</feature>
<reference evidence="2 3" key="1">
    <citation type="submission" date="2017-09" db="EMBL/GenBank/DDBJ databases">
        <title>Genome sequencing of Besnoitia besnoiti strain Bb-Ger1.</title>
        <authorList>
            <person name="Schares G."/>
            <person name="Venepally P."/>
            <person name="Lorenzi H.A."/>
        </authorList>
    </citation>
    <scope>NUCLEOTIDE SEQUENCE [LARGE SCALE GENOMIC DNA]</scope>
    <source>
        <strain evidence="2 3">Bb-Ger1</strain>
    </source>
</reference>
<dbReference type="VEuPathDB" id="ToxoDB:BESB_084450"/>
<accession>A0A2A9MBE6</accession>
<gene>
    <name evidence="2" type="ORF">BESB_084450</name>
</gene>
<evidence type="ECO:0000313" key="3">
    <source>
        <dbReference type="Proteomes" id="UP000224006"/>
    </source>
</evidence>
<sequence>MYDSYQAFLRWDNARMEQTKTAGVKRSYETSSGFANQPDACPQATANIGICATPIGFFYRCPQDGAAPPSRDALLLGCQVGLKRHSLFKASACVKHKGRFRHRLRDSESTGLSVNQPDDSPVHSSFFRPHSVNRFTLLTPPDERDETSEERKRSTPLYHTGDAQGTPGLEESNPILSAPFPPTSAERFAIGRDLLYGPRKTRNITAPWRREQRCSSAAERGAGVPDEQRFPGPLSFYDDRQLPGPEVMLASPEDVYILDFDHVIHTNTRELVQTAVRAWRRIEKASQACKSGHTRQHAGMSATRGRKLEKAQRSSRSSSNSSTAPRVPLSLLFSSARFDGETPFWFLERARDIRRAVALRGVADFMVAMRHVLDEVVEAETRRGESVDAFVEEKQRVFRAEWNTMDDLERMWLLTREGDMGDVRDVLAFKRGAGGEFPWAVRRLRGWENQDGARRSEVYRRYGVTSEELQEAFDISRREWRANDAATWNEHVKYRSDTRHLDPVDVERLEAYEGFNPAAVCLINNHINSWHRPVHIISAWERSEDLFRILKQIGLKFDHDDARRLLFVYGRDEMEDAAAAQADKQQGGGNQISWKKAALVKSILQKWKPKSDSWRPVHVIDGDVRALLVFARDSELAEAHLYFCEWGHSAIDDKVKAFLASKIKYLKESMQLVKLMGTPADIPARQWTHGFTSCPPEWLEAYKMMPWLRWADLNDKEEVIVQDFAMPPPTTSPITSSISF</sequence>
<proteinExistence type="predicted"/>
<dbReference type="KEGG" id="bbes:BESB_084450"/>
<feature type="region of interest" description="Disordered" evidence="1">
    <location>
        <begin position="106"/>
        <end position="182"/>
    </location>
</feature>
<dbReference type="EMBL" id="NWUJ01000009">
    <property type="protein sequence ID" value="PFH33246.1"/>
    <property type="molecule type" value="Genomic_DNA"/>
</dbReference>
<dbReference type="Proteomes" id="UP000224006">
    <property type="component" value="Chromosome VIII"/>
</dbReference>
<evidence type="ECO:0000313" key="2">
    <source>
        <dbReference type="EMBL" id="PFH33246.1"/>
    </source>
</evidence>
<feature type="region of interest" description="Disordered" evidence="1">
    <location>
        <begin position="287"/>
        <end position="325"/>
    </location>
</feature>
<dbReference type="OrthoDB" id="376230at2759"/>